<protein>
    <submittedName>
        <fullName evidence="1">TIGR03089 family protein</fullName>
    </submittedName>
</protein>
<sequence>MTENPVPSILSTLRTEQATSPALIWYGPNHERIELSGKVLDNWVAKTSNFLVEELDAEPGTTVQLELPVHWKTLVWALSAWQTGCSIALSAVDGAQVRVTSEEPASRSAGEVVVAAALPALAMSWPGQLPAGAVDYAAEVRAYADTYAGEEYRDSPAVAVAAGAEPGTAFTDLLARHAPEGAGSGHQVLLAPAEAGMSGVLAAALGVWASGGTLVLLGEGVQSTERLMAAERVTARLGA</sequence>
<dbReference type="Proteomes" id="UP001139158">
    <property type="component" value="Unassembled WGS sequence"/>
</dbReference>
<reference evidence="1" key="1">
    <citation type="submission" date="2021-10" db="EMBL/GenBank/DDBJ databases">
        <title>Novel species in genus Arthrobacter.</title>
        <authorList>
            <person name="Liu Y."/>
        </authorList>
    </citation>
    <scope>NUCLEOTIDE SEQUENCE</scope>
    <source>
        <strain evidence="1">Zg-Y453</strain>
    </source>
</reference>
<dbReference type="NCBIfam" id="TIGR03089">
    <property type="entry name" value="TIGR03089 family protein"/>
    <property type="match status" value="1"/>
</dbReference>
<keyword evidence="2" id="KW-1185">Reference proteome</keyword>
<evidence type="ECO:0000313" key="2">
    <source>
        <dbReference type="Proteomes" id="UP001139158"/>
    </source>
</evidence>
<dbReference type="RefSeq" id="WP_227895130.1">
    <property type="nucleotide sequence ID" value="NZ_CP099466.1"/>
</dbReference>
<dbReference type="InterPro" id="IPR017523">
    <property type="entry name" value="Rv3268"/>
</dbReference>
<organism evidence="1 2">
    <name type="scientific">Arthrobacter caoxuetaonis</name>
    <dbReference type="NCBI Taxonomy" id="2886935"/>
    <lineage>
        <taxon>Bacteria</taxon>
        <taxon>Bacillati</taxon>
        <taxon>Actinomycetota</taxon>
        <taxon>Actinomycetes</taxon>
        <taxon>Micrococcales</taxon>
        <taxon>Micrococcaceae</taxon>
        <taxon>Arthrobacter</taxon>
    </lineage>
</organism>
<comment type="caution">
    <text evidence="1">The sequence shown here is derived from an EMBL/GenBank/DDBJ whole genome shotgun (WGS) entry which is preliminary data.</text>
</comment>
<dbReference type="AlphaFoldDB" id="A0A9X1ME46"/>
<dbReference type="SUPFAM" id="SSF56801">
    <property type="entry name" value="Acetyl-CoA synthetase-like"/>
    <property type="match status" value="1"/>
</dbReference>
<dbReference type="EMBL" id="JAJFZV010000004">
    <property type="protein sequence ID" value="MCC3297292.1"/>
    <property type="molecule type" value="Genomic_DNA"/>
</dbReference>
<accession>A0A9X1ME46</accession>
<evidence type="ECO:0000313" key="1">
    <source>
        <dbReference type="EMBL" id="MCC3297292.1"/>
    </source>
</evidence>
<name>A0A9X1ME46_9MICC</name>
<proteinExistence type="predicted"/>
<gene>
    <name evidence="1" type="ORF">LJ757_05670</name>
</gene>